<keyword evidence="6" id="KW-1185">Reference proteome</keyword>
<dbReference type="InterPro" id="IPR004107">
    <property type="entry name" value="Integrase_SAM-like_N"/>
</dbReference>
<dbReference type="PROSITE" id="PS51900">
    <property type="entry name" value="CB"/>
    <property type="match status" value="1"/>
</dbReference>
<dbReference type="Pfam" id="PF13495">
    <property type="entry name" value="Phage_int_SAM_4"/>
    <property type="match status" value="1"/>
</dbReference>
<dbReference type="InterPro" id="IPR050090">
    <property type="entry name" value="Tyrosine_recombinase_XerCD"/>
</dbReference>
<evidence type="ECO:0000313" key="6">
    <source>
        <dbReference type="Proteomes" id="UP000829401"/>
    </source>
</evidence>
<evidence type="ECO:0000313" key="5">
    <source>
        <dbReference type="EMBL" id="UNO48025.1"/>
    </source>
</evidence>
<dbReference type="InterPro" id="IPR011010">
    <property type="entry name" value="DNA_brk_join_enz"/>
</dbReference>
<name>T0D829_ALIAG</name>
<keyword evidence="2" id="KW-0229">DNA integration</keyword>
<evidence type="ECO:0000256" key="2">
    <source>
        <dbReference type="ARBA" id="ARBA00022908"/>
    </source>
</evidence>
<reference evidence="6" key="1">
    <citation type="journal article" date="2022" name="G3 (Bethesda)">
        <title>Unveiling the complete genome sequence of Alicyclobacillus acidoterrestris DSM 3922T, a taint-producing strain.</title>
        <authorList>
            <person name="Leonardo I.C."/>
            <person name="Barreto Crespo M.T."/>
            <person name="Gaspar F.B."/>
        </authorList>
    </citation>
    <scope>NUCLEOTIDE SEQUENCE [LARGE SCALE GENOMIC DNA]</scope>
    <source>
        <strain evidence="6">DSM 3922</strain>
    </source>
</reference>
<dbReference type="PANTHER" id="PTHR30349">
    <property type="entry name" value="PHAGE INTEGRASE-RELATED"/>
    <property type="match status" value="1"/>
</dbReference>
<sequence length="295" mass="33716">MLTTSVSSADTNYINLYLSMYETQSVETMKVYENTISGFVRFVGKPLNTVTVGDIIEYQKSISHLAVSTQRRMISTLKSLYKFLGGQPGYLIANPFAVYKLPKEQKNETIERVLSHDEVELIRSYLRSHNTRDWLLVTMLYTTGLRVSELINATWNDVYYDEEGHCGLRVVGKGNKVRYVKLQCALVDALQHYRSDCGLDEVEDAPLFVSRRGTKLTKEAVEQMVRKTVKEVGIHKRVTPHWFRHSAATSALYNGANVHQVQQLLGHSDMRVTSRYVHTINKLRDSAVDFINVEM</sequence>
<evidence type="ECO:0000256" key="4">
    <source>
        <dbReference type="ARBA" id="ARBA00023172"/>
    </source>
</evidence>
<dbReference type="Pfam" id="PF00589">
    <property type="entry name" value="Phage_integrase"/>
    <property type="match status" value="1"/>
</dbReference>
<dbReference type="PANTHER" id="PTHR30349:SF41">
    <property type="entry name" value="INTEGRASE_RECOMBINASE PROTEIN MJ0367-RELATED"/>
    <property type="match status" value="1"/>
</dbReference>
<dbReference type="EMBL" id="CP080467">
    <property type="protein sequence ID" value="UNO48025.1"/>
    <property type="molecule type" value="Genomic_DNA"/>
</dbReference>
<keyword evidence="3" id="KW-0238">DNA-binding</keyword>
<evidence type="ECO:0000256" key="3">
    <source>
        <dbReference type="ARBA" id="ARBA00023125"/>
    </source>
</evidence>
<gene>
    <name evidence="5" type="ORF">K1I37_15230</name>
</gene>
<dbReference type="OrthoDB" id="283809at2"/>
<dbReference type="InterPro" id="IPR002104">
    <property type="entry name" value="Integrase_catalytic"/>
</dbReference>
<dbReference type="GO" id="GO:0015074">
    <property type="term" value="P:DNA integration"/>
    <property type="evidence" value="ECO:0007669"/>
    <property type="project" value="UniProtKB-KW"/>
</dbReference>
<dbReference type="InterPro" id="IPR013762">
    <property type="entry name" value="Integrase-like_cat_sf"/>
</dbReference>
<dbReference type="InterPro" id="IPR010998">
    <property type="entry name" value="Integrase_recombinase_N"/>
</dbReference>
<dbReference type="STRING" id="1356854.N007_05210"/>
<accession>T0D829</accession>
<dbReference type="Proteomes" id="UP000829401">
    <property type="component" value="Chromosome"/>
</dbReference>
<dbReference type="RefSeq" id="WP_021296086.1">
    <property type="nucleotide sequence ID" value="NZ_AURB01000124.1"/>
</dbReference>
<dbReference type="InterPro" id="IPR044068">
    <property type="entry name" value="CB"/>
</dbReference>
<proteinExistence type="inferred from homology"/>
<dbReference type="GO" id="GO:0006310">
    <property type="term" value="P:DNA recombination"/>
    <property type="evidence" value="ECO:0007669"/>
    <property type="project" value="UniProtKB-KW"/>
</dbReference>
<comment type="similarity">
    <text evidence="1">Belongs to the 'phage' integrase family.</text>
</comment>
<dbReference type="Gene3D" id="1.10.150.130">
    <property type="match status" value="1"/>
</dbReference>
<dbReference type="Gene3D" id="1.10.443.10">
    <property type="entry name" value="Intergrase catalytic core"/>
    <property type="match status" value="1"/>
</dbReference>
<keyword evidence="4" id="KW-0233">DNA recombination</keyword>
<dbReference type="SUPFAM" id="SSF56349">
    <property type="entry name" value="DNA breaking-rejoining enzymes"/>
    <property type="match status" value="1"/>
</dbReference>
<dbReference type="PROSITE" id="PS51898">
    <property type="entry name" value="TYR_RECOMBINASE"/>
    <property type="match status" value="1"/>
</dbReference>
<protein>
    <submittedName>
        <fullName evidence="5">Tyrosine-type recombinase/integrase</fullName>
    </submittedName>
</protein>
<dbReference type="AlphaFoldDB" id="T0D829"/>
<organism evidence="5 6">
    <name type="scientific">Alicyclobacillus acidoterrestris (strain ATCC 49025 / DSM 3922 / CIP 106132 / NCIMB 13137 / GD3B)</name>
    <dbReference type="NCBI Taxonomy" id="1356854"/>
    <lineage>
        <taxon>Bacteria</taxon>
        <taxon>Bacillati</taxon>
        <taxon>Bacillota</taxon>
        <taxon>Bacilli</taxon>
        <taxon>Bacillales</taxon>
        <taxon>Alicyclobacillaceae</taxon>
        <taxon>Alicyclobacillus</taxon>
    </lineage>
</organism>
<accession>A0A9E7CRJ7</accession>
<dbReference type="KEGG" id="aaco:K1I37_15230"/>
<dbReference type="eggNOG" id="COG4974">
    <property type="taxonomic scope" value="Bacteria"/>
</dbReference>
<dbReference type="GO" id="GO:0003677">
    <property type="term" value="F:DNA binding"/>
    <property type="evidence" value="ECO:0007669"/>
    <property type="project" value="UniProtKB-UniRule"/>
</dbReference>
<evidence type="ECO:0000256" key="1">
    <source>
        <dbReference type="ARBA" id="ARBA00008857"/>
    </source>
</evidence>